<dbReference type="Pfam" id="PF14064">
    <property type="entry name" value="HmuY"/>
    <property type="match status" value="1"/>
</dbReference>
<dbReference type="InterPro" id="IPR025921">
    <property type="entry name" value="HmuY"/>
</dbReference>
<organism evidence="3 4">
    <name type="scientific">Candidatus Nitronauta litoralis</name>
    <dbReference type="NCBI Taxonomy" id="2705533"/>
    <lineage>
        <taxon>Bacteria</taxon>
        <taxon>Pseudomonadati</taxon>
        <taxon>Nitrospinota/Tectimicrobiota group</taxon>
        <taxon>Nitrospinota</taxon>
        <taxon>Nitrospinia</taxon>
        <taxon>Nitrospinales</taxon>
        <taxon>Nitrospinaceae</taxon>
        <taxon>Candidatus Nitronauta</taxon>
    </lineage>
</organism>
<accession>A0A7T0BSY1</accession>
<evidence type="ECO:0000313" key="3">
    <source>
        <dbReference type="EMBL" id="QPJ60414.1"/>
    </source>
</evidence>
<keyword evidence="2" id="KW-0812">Transmembrane</keyword>
<dbReference type="CDD" id="cd12105">
    <property type="entry name" value="HmuY"/>
    <property type="match status" value="1"/>
</dbReference>
<feature type="region of interest" description="Disordered" evidence="1">
    <location>
        <begin position="246"/>
        <end position="266"/>
    </location>
</feature>
<evidence type="ECO:0000256" key="2">
    <source>
        <dbReference type="SAM" id="Phobius"/>
    </source>
</evidence>
<dbReference type="AlphaFoldDB" id="A0A7T0BSY1"/>
<keyword evidence="2" id="KW-1133">Transmembrane helix</keyword>
<gene>
    <name evidence="3" type="ORF">G3M70_00310</name>
</gene>
<keyword evidence="2" id="KW-0472">Membrane</keyword>
<proteinExistence type="predicted"/>
<evidence type="ECO:0000313" key="4">
    <source>
        <dbReference type="Proteomes" id="UP000594688"/>
    </source>
</evidence>
<reference evidence="3 4" key="1">
    <citation type="submission" date="2020-02" db="EMBL/GenBank/DDBJ databases">
        <title>Genomic and physiological characterization of two novel Nitrospinaceae genera.</title>
        <authorList>
            <person name="Mueller A.J."/>
            <person name="Jung M.-Y."/>
            <person name="Strachan C.R."/>
            <person name="Herbold C.W."/>
            <person name="Kirkegaard R.H."/>
            <person name="Daims H."/>
        </authorList>
    </citation>
    <scope>NUCLEOTIDE SEQUENCE [LARGE SCALE GENOMIC DNA]</scope>
    <source>
        <strain evidence="3">EB</strain>
    </source>
</reference>
<dbReference type="Proteomes" id="UP000594688">
    <property type="component" value="Chromosome"/>
</dbReference>
<dbReference type="KEGG" id="nli:G3M70_00310"/>
<evidence type="ECO:0000256" key="1">
    <source>
        <dbReference type="SAM" id="MobiDB-lite"/>
    </source>
</evidence>
<dbReference type="EMBL" id="CP048685">
    <property type="protein sequence ID" value="QPJ60414.1"/>
    <property type="molecule type" value="Genomic_DNA"/>
</dbReference>
<name>A0A7T0BSY1_9BACT</name>
<protein>
    <submittedName>
        <fullName evidence="3">Uncharacterized protein</fullName>
    </submittedName>
</protein>
<feature type="transmembrane region" description="Helical" evidence="2">
    <location>
        <begin position="29"/>
        <end position="47"/>
    </location>
</feature>
<sequence>MSEPFQQSATLAEPKDPEKEKKRKMWRNLFILNLCISLLLMGLFWLPHKFVQLNEFMGSSSVEPRRKAPAFMEANEEAKPQPPSHLKESKFAMINATSEEDWTYFDFSRGKQVDIFDKSSREWDLAFRRGNVLTNGGATNKFGKGGVLDLGEVDFDSVDQVPNRPFVADQSTRTETKNEALAQWYSYNYITHKLTPRKHVYIVKAADGRYAKVQFLGFYCANKEPGCVQIRYTFQDNGAPNFMKNQEKEAPIKEASIPSDQKTSDL</sequence>